<feature type="transmembrane region" description="Helical" evidence="1">
    <location>
        <begin position="20"/>
        <end position="38"/>
    </location>
</feature>
<dbReference type="Proteomes" id="UP000886289">
    <property type="component" value="Unassembled WGS sequence"/>
</dbReference>
<evidence type="ECO:0000256" key="1">
    <source>
        <dbReference type="SAM" id="Phobius"/>
    </source>
</evidence>
<feature type="non-terminal residue" evidence="2">
    <location>
        <position position="140"/>
    </location>
</feature>
<gene>
    <name evidence="2" type="ORF">ENG63_07370</name>
</gene>
<dbReference type="AlphaFoldDB" id="A0A7C0Y566"/>
<dbReference type="EMBL" id="DRBS01000275">
    <property type="protein sequence ID" value="HDD44661.1"/>
    <property type="molecule type" value="Genomic_DNA"/>
</dbReference>
<proteinExistence type="predicted"/>
<reference evidence="2" key="1">
    <citation type="journal article" date="2020" name="mSystems">
        <title>Genome- and Community-Level Interaction Insights into Carbon Utilization and Element Cycling Functions of Hydrothermarchaeota in Hydrothermal Sediment.</title>
        <authorList>
            <person name="Zhou Z."/>
            <person name="Liu Y."/>
            <person name="Xu W."/>
            <person name="Pan J."/>
            <person name="Luo Z.H."/>
            <person name="Li M."/>
        </authorList>
    </citation>
    <scope>NUCLEOTIDE SEQUENCE [LARGE SCALE GENOMIC DNA]</scope>
    <source>
        <strain evidence="2">HyVt-233</strain>
    </source>
</reference>
<name>A0A7C0Y566_DESA2</name>
<keyword evidence="1" id="KW-1133">Transmembrane helix</keyword>
<feature type="transmembrane region" description="Helical" evidence="1">
    <location>
        <begin position="45"/>
        <end position="62"/>
    </location>
</feature>
<feature type="transmembrane region" description="Helical" evidence="1">
    <location>
        <begin position="68"/>
        <end position="88"/>
    </location>
</feature>
<accession>A0A7C0Y566</accession>
<organism evidence="2">
    <name type="scientific">Desulfofervidus auxilii</name>
    <dbReference type="NCBI Taxonomy" id="1621989"/>
    <lineage>
        <taxon>Bacteria</taxon>
        <taxon>Pseudomonadati</taxon>
        <taxon>Thermodesulfobacteriota</taxon>
        <taxon>Candidatus Desulfofervidia</taxon>
        <taxon>Candidatus Desulfofervidales</taxon>
        <taxon>Candidatus Desulfofervidaceae</taxon>
        <taxon>Candidatus Desulfofervidus</taxon>
    </lineage>
</organism>
<keyword evidence="1" id="KW-0472">Membrane</keyword>
<evidence type="ECO:0000313" key="2">
    <source>
        <dbReference type="EMBL" id="HDD44661.1"/>
    </source>
</evidence>
<feature type="transmembrane region" description="Helical" evidence="1">
    <location>
        <begin position="109"/>
        <end position="139"/>
    </location>
</feature>
<protein>
    <submittedName>
        <fullName evidence="2">Uncharacterized protein</fullName>
    </submittedName>
</protein>
<sequence>MSSQEYSSNIEKELSSWPVISLIFAMIILYGVGLYAIVSVLLQNPLAVAIVLQFLGAMWTTIVSYSKLIAALILSLILITIGLMIFILKLIAKIGKEVTTVLFYSGPVILLFIGALSFLIGVFILAIVFVALGALFLFLV</sequence>
<keyword evidence="1" id="KW-0812">Transmembrane</keyword>
<comment type="caution">
    <text evidence="2">The sequence shown here is derived from an EMBL/GenBank/DDBJ whole genome shotgun (WGS) entry which is preliminary data.</text>
</comment>